<comment type="similarity">
    <text evidence="1 4">Belongs to the D-isomer specific 2-hydroxyacid dehydrogenase family.</text>
</comment>
<sequence length="344" mass="38370">MRTFKVGLSRDFLNAEGRNAFGEEGIETLQSHAHLEYGYFDEHRDPVGADQIAPWNGIISLTPKYTAETLKGADDLLVLARFGVGYDNVDVEACTEADVALTITPNGVRKPVAYSIMTHMLALAHQYPVKTRLVKENRWNDRINYPGKRITGQTLGSIGLGNIAREMFHMTAGFEMRRLAYDPYIDPKIAKDIGVELVSLEELFERSDYIAVNCFLSKETYHLVSDALLGLMKPTAYIINTARGGIIDEAALIRALEGGKLAGAALDVFEEEPFVADSPLKHMDNVILTPHSLCWTDELYQGMWADSIASVSSFAKRLPTSNVVNKEVLQKNSFLNKMKRLCYE</sequence>
<dbReference type="FunFam" id="3.40.50.720:FF:000203">
    <property type="entry name" value="D-3-phosphoglycerate dehydrogenase (SerA)"/>
    <property type="match status" value="1"/>
</dbReference>
<dbReference type="Pfam" id="PF02826">
    <property type="entry name" value="2-Hacid_dh_C"/>
    <property type="match status" value="1"/>
</dbReference>
<dbReference type="Proteomes" id="UP000249260">
    <property type="component" value="Unassembled WGS sequence"/>
</dbReference>
<evidence type="ECO:0000256" key="3">
    <source>
        <dbReference type="ARBA" id="ARBA00023027"/>
    </source>
</evidence>
<dbReference type="SUPFAM" id="SSF52283">
    <property type="entry name" value="Formate/glycerate dehydrogenase catalytic domain-like"/>
    <property type="match status" value="1"/>
</dbReference>
<dbReference type="PANTHER" id="PTHR42789:SF1">
    <property type="entry name" value="D-ISOMER SPECIFIC 2-HYDROXYACID DEHYDROGENASE FAMILY PROTEIN (AFU_ORTHOLOGUE AFUA_6G10090)"/>
    <property type="match status" value="1"/>
</dbReference>
<name>A0A328UAG5_9BACL</name>
<comment type="caution">
    <text evidence="7">The sequence shown here is derived from an EMBL/GenBank/DDBJ whole genome shotgun (WGS) entry which is preliminary data.</text>
</comment>
<dbReference type="OrthoDB" id="9805416at2"/>
<dbReference type="EMBL" id="QLUW01000001">
    <property type="protein sequence ID" value="RAP77925.1"/>
    <property type="molecule type" value="Genomic_DNA"/>
</dbReference>
<evidence type="ECO:0000256" key="2">
    <source>
        <dbReference type="ARBA" id="ARBA00023002"/>
    </source>
</evidence>
<dbReference type="AlphaFoldDB" id="A0A328UAG5"/>
<dbReference type="InterPro" id="IPR036291">
    <property type="entry name" value="NAD(P)-bd_dom_sf"/>
</dbReference>
<feature type="domain" description="D-isomer specific 2-hydroxyacid dehydrogenase catalytic" evidence="5">
    <location>
        <begin position="23"/>
        <end position="325"/>
    </location>
</feature>
<feature type="domain" description="D-isomer specific 2-hydroxyacid dehydrogenase NAD-binding" evidence="6">
    <location>
        <begin position="118"/>
        <end position="291"/>
    </location>
</feature>
<dbReference type="PROSITE" id="PS00671">
    <property type="entry name" value="D_2_HYDROXYACID_DH_3"/>
    <property type="match status" value="1"/>
</dbReference>
<dbReference type="Pfam" id="PF00389">
    <property type="entry name" value="2-Hacid_dh"/>
    <property type="match status" value="1"/>
</dbReference>
<gene>
    <name evidence="7" type="ORF">DL346_05570</name>
</gene>
<accession>A0A328UAG5</accession>
<evidence type="ECO:0000313" key="7">
    <source>
        <dbReference type="EMBL" id="RAP77925.1"/>
    </source>
</evidence>
<evidence type="ECO:0000313" key="8">
    <source>
        <dbReference type="Proteomes" id="UP000249260"/>
    </source>
</evidence>
<dbReference type="InterPro" id="IPR050857">
    <property type="entry name" value="D-2-hydroxyacid_DH"/>
</dbReference>
<dbReference type="Gene3D" id="3.40.50.720">
    <property type="entry name" value="NAD(P)-binding Rossmann-like Domain"/>
    <property type="match status" value="2"/>
</dbReference>
<dbReference type="InterPro" id="IPR006140">
    <property type="entry name" value="D-isomer_DH_NAD-bd"/>
</dbReference>
<dbReference type="InterPro" id="IPR029753">
    <property type="entry name" value="D-isomer_DH_CS"/>
</dbReference>
<dbReference type="SUPFAM" id="SSF51735">
    <property type="entry name" value="NAD(P)-binding Rossmann-fold domains"/>
    <property type="match status" value="1"/>
</dbReference>
<keyword evidence="8" id="KW-1185">Reference proteome</keyword>
<keyword evidence="2 4" id="KW-0560">Oxidoreductase</keyword>
<evidence type="ECO:0000259" key="6">
    <source>
        <dbReference type="Pfam" id="PF02826"/>
    </source>
</evidence>
<dbReference type="InterPro" id="IPR006139">
    <property type="entry name" value="D-isomer_2_OHA_DH_cat_dom"/>
</dbReference>
<dbReference type="PANTHER" id="PTHR42789">
    <property type="entry name" value="D-ISOMER SPECIFIC 2-HYDROXYACID DEHYDROGENASE FAMILY PROTEIN (AFU_ORTHOLOGUE AFUA_6G10090)"/>
    <property type="match status" value="1"/>
</dbReference>
<keyword evidence="3" id="KW-0520">NAD</keyword>
<dbReference type="RefSeq" id="WP_112881048.1">
    <property type="nucleotide sequence ID" value="NZ_QLUW01000001.1"/>
</dbReference>
<evidence type="ECO:0000256" key="4">
    <source>
        <dbReference type="RuleBase" id="RU003719"/>
    </source>
</evidence>
<proteinExistence type="inferred from homology"/>
<reference evidence="7 8" key="1">
    <citation type="submission" date="2018-06" db="EMBL/GenBank/DDBJ databases">
        <title>Paenibacillus montanisoli sp. nov., isolated from mountain area soil.</title>
        <authorList>
            <person name="Wu M."/>
        </authorList>
    </citation>
    <scope>NUCLEOTIDE SEQUENCE [LARGE SCALE GENOMIC DNA]</scope>
    <source>
        <strain evidence="7 8">RA17</strain>
    </source>
</reference>
<dbReference type="GO" id="GO:0016616">
    <property type="term" value="F:oxidoreductase activity, acting on the CH-OH group of donors, NAD or NADP as acceptor"/>
    <property type="evidence" value="ECO:0007669"/>
    <property type="project" value="InterPro"/>
</dbReference>
<evidence type="ECO:0000259" key="5">
    <source>
        <dbReference type="Pfam" id="PF00389"/>
    </source>
</evidence>
<organism evidence="7 8">
    <name type="scientific">Paenibacillus montanisoli</name>
    <dbReference type="NCBI Taxonomy" id="2081970"/>
    <lineage>
        <taxon>Bacteria</taxon>
        <taxon>Bacillati</taxon>
        <taxon>Bacillota</taxon>
        <taxon>Bacilli</taxon>
        <taxon>Bacillales</taxon>
        <taxon>Paenibacillaceae</taxon>
        <taxon>Paenibacillus</taxon>
    </lineage>
</organism>
<evidence type="ECO:0000256" key="1">
    <source>
        <dbReference type="ARBA" id="ARBA00005854"/>
    </source>
</evidence>
<dbReference type="GO" id="GO:0051287">
    <property type="term" value="F:NAD binding"/>
    <property type="evidence" value="ECO:0007669"/>
    <property type="project" value="InterPro"/>
</dbReference>
<protein>
    <submittedName>
        <fullName evidence="7">Dehydrogenase</fullName>
    </submittedName>
</protein>